<accession>A0A9P5PCS3</accession>
<keyword evidence="1" id="KW-0175">Coiled coil</keyword>
<organism evidence="2 3">
    <name type="scientific">Rhodocollybia butyracea</name>
    <dbReference type="NCBI Taxonomy" id="206335"/>
    <lineage>
        <taxon>Eukaryota</taxon>
        <taxon>Fungi</taxon>
        <taxon>Dikarya</taxon>
        <taxon>Basidiomycota</taxon>
        <taxon>Agaricomycotina</taxon>
        <taxon>Agaricomycetes</taxon>
        <taxon>Agaricomycetidae</taxon>
        <taxon>Agaricales</taxon>
        <taxon>Marasmiineae</taxon>
        <taxon>Omphalotaceae</taxon>
        <taxon>Rhodocollybia</taxon>
    </lineage>
</organism>
<reference evidence="2" key="1">
    <citation type="submission" date="2020-11" db="EMBL/GenBank/DDBJ databases">
        <authorList>
            <consortium name="DOE Joint Genome Institute"/>
            <person name="Ahrendt S."/>
            <person name="Riley R."/>
            <person name="Andreopoulos W."/>
            <person name="Labutti K."/>
            <person name="Pangilinan J."/>
            <person name="Ruiz-Duenas F.J."/>
            <person name="Barrasa J.M."/>
            <person name="Sanchez-Garcia M."/>
            <person name="Camarero S."/>
            <person name="Miyauchi S."/>
            <person name="Serrano A."/>
            <person name="Linde D."/>
            <person name="Babiker R."/>
            <person name="Drula E."/>
            <person name="Ayuso-Fernandez I."/>
            <person name="Pacheco R."/>
            <person name="Padilla G."/>
            <person name="Ferreira P."/>
            <person name="Barriuso J."/>
            <person name="Kellner H."/>
            <person name="Castanera R."/>
            <person name="Alfaro M."/>
            <person name="Ramirez L."/>
            <person name="Pisabarro A.G."/>
            <person name="Kuo A."/>
            <person name="Tritt A."/>
            <person name="Lipzen A."/>
            <person name="He G."/>
            <person name="Yan M."/>
            <person name="Ng V."/>
            <person name="Cullen D."/>
            <person name="Martin F."/>
            <person name="Rosso M.-N."/>
            <person name="Henrissat B."/>
            <person name="Hibbett D."/>
            <person name="Martinez A.T."/>
            <person name="Grigoriev I.V."/>
        </authorList>
    </citation>
    <scope>NUCLEOTIDE SEQUENCE</scope>
    <source>
        <strain evidence="2">AH 40177</strain>
    </source>
</reference>
<name>A0A9P5PCS3_9AGAR</name>
<evidence type="ECO:0000313" key="2">
    <source>
        <dbReference type="EMBL" id="KAF9060802.1"/>
    </source>
</evidence>
<evidence type="ECO:0000313" key="3">
    <source>
        <dbReference type="Proteomes" id="UP000772434"/>
    </source>
</evidence>
<dbReference type="Proteomes" id="UP000772434">
    <property type="component" value="Unassembled WGS sequence"/>
</dbReference>
<comment type="caution">
    <text evidence="2">The sequence shown here is derived from an EMBL/GenBank/DDBJ whole genome shotgun (WGS) entry which is preliminary data.</text>
</comment>
<evidence type="ECO:0000256" key="1">
    <source>
        <dbReference type="SAM" id="Coils"/>
    </source>
</evidence>
<proteinExistence type="predicted"/>
<dbReference type="AlphaFoldDB" id="A0A9P5PCS3"/>
<protein>
    <submittedName>
        <fullName evidence="2">Uncharacterized protein</fullName>
    </submittedName>
</protein>
<dbReference type="EMBL" id="JADNRY010000226">
    <property type="protein sequence ID" value="KAF9060802.1"/>
    <property type="molecule type" value="Genomic_DNA"/>
</dbReference>
<gene>
    <name evidence="2" type="ORF">BDP27DRAFT_394017</name>
</gene>
<keyword evidence="3" id="KW-1185">Reference proteome</keyword>
<sequence length="192" mass="21304">MDTAKQTFTSSQLQAIVSRAIKQCAEASAIRLLHLETVDNDIPAELHKLELQQTEIKTRYKMMAGRRMDILAALTSHVDGTQQEDPNATLGIINEVRDISVTLDRLTQDLHAANEQVSQLTSLRDIHDASALAMATRKLNTSFLNQLAVSDNLQSQVLALKVERDDARKQMAIVANDFDVLHKKVDTGDSVE</sequence>
<feature type="coiled-coil region" evidence="1">
    <location>
        <begin position="96"/>
        <end position="123"/>
    </location>
</feature>
<dbReference type="OrthoDB" id="3271284at2759"/>